<dbReference type="AlphaFoldDB" id="A0A2B4R5W1"/>
<feature type="domain" description="N-acetyltransferase" evidence="1">
    <location>
        <begin position="5"/>
        <end position="139"/>
    </location>
</feature>
<protein>
    <submittedName>
        <fullName evidence="2">Putative N-acetyltransferase 16</fullName>
    </submittedName>
</protein>
<dbReference type="Proteomes" id="UP000225706">
    <property type="component" value="Unassembled WGS sequence"/>
</dbReference>
<evidence type="ECO:0000313" key="2">
    <source>
        <dbReference type="EMBL" id="PFX11612.1"/>
    </source>
</evidence>
<reference evidence="3" key="1">
    <citation type="journal article" date="2017" name="bioRxiv">
        <title>Comparative analysis of the genomes of Stylophora pistillata and Acropora digitifera provides evidence for extensive differences between species of corals.</title>
        <authorList>
            <person name="Voolstra C.R."/>
            <person name="Li Y."/>
            <person name="Liew Y.J."/>
            <person name="Baumgarten S."/>
            <person name="Zoccola D."/>
            <person name="Flot J.-F."/>
            <person name="Tambutte S."/>
            <person name="Allemand D."/>
            <person name="Aranda M."/>
        </authorList>
    </citation>
    <scope>NUCLEOTIDE SEQUENCE [LARGE SCALE GENOMIC DNA]</scope>
</reference>
<dbReference type="InterPro" id="IPR056483">
    <property type="entry name" value="Hisat_C"/>
</dbReference>
<dbReference type="PANTHER" id="PTHR47403:SF6">
    <property type="entry name" value="N-ACETYLTRANSFERASE DOMAIN-CONTAINING PROTEIN"/>
    <property type="match status" value="1"/>
</dbReference>
<dbReference type="InterPro" id="IPR000182">
    <property type="entry name" value="GNAT_dom"/>
</dbReference>
<dbReference type="OrthoDB" id="8889733at2759"/>
<dbReference type="SUPFAM" id="SSF55729">
    <property type="entry name" value="Acyl-CoA N-acyltransferases (Nat)"/>
    <property type="match status" value="1"/>
</dbReference>
<dbReference type="Pfam" id="PF24066">
    <property type="entry name" value="Hisat_C"/>
    <property type="match status" value="1"/>
</dbReference>
<evidence type="ECO:0000313" key="3">
    <source>
        <dbReference type="Proteomes" id="UP000225706"/>
    </source>
</evidence>
<dbReference type="PROSITE" id="PS51186">
    <property type="entry name" value="GNAT"/>
    <property type="match status" value="1"/>
</dbReference>
<dbReference type="Gene3D" id="3.40.630.30">
    <property type="match status" value="1"/>
</dbReference>
<dbReference type="PANTHER" id="PTHR47403">
    <property type="entry name" value="LOC100145250 PROTEIN"/>
    <property type="match status" value="1"/>
</dbReference>
<keyword evidence="2" id="KW-0808">Transferase</keyword>
<accession>A0A2B4R5W1</accession>
<dbReference type="InterPro" id="IPR016181">
    <property type="entry name" value="Acyl_CoA_acyltransferase"/>
</dbReference>
<name>A0A2B4R5W1_STYPI</name>
<gene>
    <name evidence="2" type="primary">nat16</name>
    <name evidence="2" type="ORF">AWC38_SpisGene24581</name>
</gene>
<proteinExistence type="predicted"/>
<dbReference type="EMBL" id="LSMT01002120">
    <property type="protein sequence ID" value="PFX11612.1"/>
    <property type="molecule type" value="Genomic_DNA"/>
</dbReference>
<organism evidence="2 3">
    <name type="scientific">Stylophora pistillata</name>
    <name type="common">Smooth cauliflower coral</name>
    <dbReference type="NCBI Taxonomy" id="50429"/>
    <lineage>
        <taxon>Eukaryota</taxon>
        <taxon>Metazoa</taxon>
        <taxon>Cnidaria</taxon>
        <taxon>Anthozoa</taxon>
        <taxon>Hexacorallia</taxon>
        <taxon>Scleractinia</taxon>
        <taxon>Astrocoeniina</taxon>
        <taxon>Pocilloporidae</taxon>
        <taxon>Stylophora</taxon>
    </lineage>
</organism>
<comment type="caution">
    <text evidence="2">The sequence shown here is derived from an EMBL/GenBank/DDBJ whole genome shotgun (WGS) entry which is preliminary data.</text>
</comment>
<dbReference type="GO" id="GO:0016747">
    <property type="term" value="F:acyltransferase activity, transferring groups other than amino-acyl groups"/>
    <property type="evidence" value="ECO:0007669"/>
    <property type="project" value="InterPro"/>
</dbReference>
<evidence type="ECO:0000259" key="1">
    <source>
        <dbReference type="PROSITE" id="PS51186"/>
    </source>
</evidence>
<sequence length="309" mass="35409">MNTELTFRLAQTSDFDEILKLSEGVYDGQDYLPLRFHKWMQMVNVAVMLAHSSGRLIGLVQCSVVGRTAVRQAARVLPEFRGRGVYKRLSKAMNEFVRRHYPAVQREMFTSNMCHFPAREITEMRSIRTSAVNKSLFALESLKVNFSDQVEPCMKEYLCEVIFTSPFARNLFPYNSIILDWIPMEPLQSNIDHFHHELGHDFYTVVDKCGEDAIPRSVSFGVLSPRTKVSQNKGEDFSGNVCPKWNLTKNGQLSSSVKMRFNPKKHKRDLTGRPFTAPVNCFSERVYSTRQSRCTKCLLTLSVEEKVSG</sequence>
<keyword evidence="3" id="KW-1185">Reference proteome</keyword>